<dbReference type="OrthoDB" id="1797583at2"/>
<evidence type="ECO:0000313" key="2">
    <source>
        <dbReference type="EMBL" id="CUO18741.1"/>
    </source>
</evidence>
<dbReference type="RefSeq" id="WP_055264617.1">
    <property type="nucleotide sequence ID" value="NZ_CABIXQ010000006.1"/>
</dbReference>
<accession>A0A174CZ08</accession>
<dbReference type="Pfam" id="PF14270">
    <property type="entry name" value="DUF4358"/>
    <property type="match status" value="1"/>
</dbReference>
<keyword evidence="1" id="KW-1133">Transmembrane helix</keyword>
<name>A0A174CZ08_9CLOT</name>
<keyword evidence="2" id="KW-0449">Lipoprotein</keyword>
<sequence length="168" mass="19623">MHKHKKINLHKRNKYRNYYLIEIAIIIALFIGLYPMLGVKTADMAKIKSDLEKTINLDCVNVGDEKTLKNLYYINKNDIEDFISYAPKSNMEVEEILVLKTKEGTDISEIKSKINKRLEKQGESFKNYRPEKYNIIENAVLEEEGQYLIFIVSENASAIKKIIKDNFK</sequence>
<dbReference type="InterPro" id="IPR025648">
    <property type="entry name" value="DUF4358"/>
</dbReference>
<keyword evidence="1" id="KW-0472">Membrane</keyword>
<evidence type="ECO:0000313" key="3">
    <source>
        <dbReference type="Proteomes" id="UP000095594"/>
    </source>
</evidence>
<organism evidence="2 3">
    <name type="scientific">Clostridium disporicum</name>
    <dbReference type="NCBI Taxonomy" id="84024"/>
    <lineage>
        <taxon>Bacteria</taxon>
        <taxon>Bacillati</taxon>
        <taxon>Bacillota</taxon>
        <taxon>Clostridia</taxon>
        <taxon>Eubacteriales</taxon>
        <taxon>Clostridiaceae</taxon>
        <taxon>Clostridium</taxon>
    </lineage>
</organism>
<protein>
    <submittedName>
        <fullName evidence="2">Lipoprotein</fullName>
    </submittedName>
</protein>
<keyword evidence="1" id="KW-0812">Transmembrane</keyword>
<gene>
    <name evidence="2" type="ORF">ERS852471_01097</name>
</gene>
<dbReference type="Proteomes" id="UP000095594">
    <property type="component" value="Unassembled WGS sequence"/>
</dbReference>
<dbReference type="AlphaFoldDB" id="A0A174CZ08"/>
<reference evidence="2 3" key="1">
    <citation type="submission" date="2015-09" db="EMBL/GenBank/DDBJ databases">
        <authorList>
            <consortium name="Pathogen Informatics"/>
        </authorList>
    </citation>
    <scope>NUCLEOTIDE SEQUENCE [LARGE SCALE GENOMIC DNA]</scope>
    <source>
        <strain evidence="2 3">2789STDY5834856</strain>
    </source>
</reference>
<dbReference type="EMBL" id="CYZX01000006">
    <property type="protein sequence ID" value="CUO18741.1"/>
    <property type="molecule type" value="Genomic_DNA"/>
</dbReference>
<feature type="transmembrane region" description="Helical" evidence="1">
    <location>
        <begin position="20"/>
        <end position="37"/>
    </location>
</feature>
<evidence type="ECO:0000256" key="1">
    <source>
        <dbReference type="SAM" id="Phobius"/>
    </source>
</evidence>
<proteinExistence type="predicted"/>